<sequence>MVAQQDEIWRRWREGESFNSMGRALGAPMHVVRSFLAQTGGVRQPSRRRAEQHGR</sequence>
<gene>
    <name evidence="1" type="ORF">GCM10010507_61350</name>
</gene>
<accession>A0A918U3Q8</accession>
<comment type="caution">
    <text evidence="1">The sequence shown here is derived from an EMBL/GenBank/DDBJ whole genome shotgun (WGS) entry which is preliminary data.</text>
</comment>
<reference evidence="1" key="2">
    <citation type="submission" date="2020-09" db="EMBL/GenBank/DDBJ databases">
        <authorList>
            <person name="Sun Q."/>
            <person name="Ohkuma M."/>
        </authorList>
    </citation>
    <scope>NUCLEOTIDE SEQUENCE</scope>
    <source>
        <strain evidence="1">JCM 4633</strain>
    </source>
</reference>
<protein>
    <submittedName>
        <fullName evidence="1">Uncharacterized protein</fullName>
    </submittedName>
</protein>
<organism evidence="1 2">
    <name type="scientific">Streptomyces cinnamoneus</name>
    <name type="common">Streptoverticillium cinnamoneum</name>
    <dbReference type="NCBI Taxonomy" id="53446"/>
    <lineage>
        <taxon>Bacteria</taxon>
        <taxon>Bacillati</taxon>
        <taxon>Actinomycetota</taxon>
        <taxon>Actinomycetes</taxon>
        <taxon>Kitasatosporales</taxon>
        <taxon>Streptomycetaceae</taxon>
        <taxon>Streptomyces</taxon>
        <taxon>Streptomyces cinnamoneus group</taxon>
    </lineage>
</organism>
<evidence type="ECO:0000313" key="1">
    <source>
        <dbReference type="EMBL" id="GHC73796.1"/>
    </source>
</evidence>
<dbReference type="RefSeq" id="WP_229845258.1">
    <property type="nucleotide sequence ID" value="NZ_BMVB01000041.1"/>
</dbReference>
<name>A0A918U3Q8_STRCJ</name>
<dbReference type="AlphaFoldDB" id="A0A918U3Q8"/>
<reference evidence="1" key="1">
    <citation type="journal article" date="2014" name="Int. J. Syst. Evol. Microbiol.">
        <title>Complete genome sequence of Corynebacterium casei LMG S-19264T (=DSM 44701T), isolated from a smear-ripened cheese.</title>
        <authorList>
            <consortium name="US DOE Joint Genome Institute (JGI-PGF)"/>
            <person name="Walter F."/>
            <person name="Albersmeier A."/>
            <person name="Kalinowski J."/>
            <person name="Ruckert C."/>
        </authorList>
    </citation>
    <scope>NUCLEOTIDE SEQUENCE</scope>
    <source>
        <strain evidence="1">JCM 4633</strain>
    </source>
</reference>
<dbReference type="Proteomes" id="UP000646244">
    <property type="component" value="Unassembled WGS sequence"/>
</dbReference>
<proteinExistence type="predicted"/>
<evidence type="ECO:0000313" key="2">
    <source>
        <dbReference type="Proteomes" id="UP000646244"/>
    </source>
</evidence>
<dbReference type="EMBL" id="BMVB01000041">
    <property type="protein sequence ID" value="GHC73796.1"/>
    <property type="molecule type" value="Genomic_DNA"/>
</dbReference>